<dbReference type="InterPro" id="IPR009836">
    <property type="entry name" value="GRDP-like"/>
</dbReference>
<protein>
    <submittedName>
        <fullName evidence="1">Uncharacterized protein</fullName>
    </submittedName>
</protein>
<dbReference type="Pfam" id="PF07173">
    <property type="entry name" value="GRDP-like"/>
    <property type="match status" value="1"/>
</dbReference>
<comment type="caution">
    <text evidence="1">The sequence shown here is derived from an EMBL/GenBank/DDBJ whole genome shotgun (WGS) entry which is preliminary data.</text>
</comment>
<gene>
    <name evidence="1" type="ORF">TSOC_001278</name>
</gene>
<evidence type="ECO:0000313" key="2">
    <source>
        <dbReference type="Proteomes" id="UP000236333"/>
    </source>
</evidence>
<dbReference type="PANTHER" id="PTHR34365">
    <property type="entry name" value="ENOLASE (DUF1399)"/>
    <property type="match status" value="1"/>
</dbReference>
<sequence>MGADTDGWLLELVRPVGERPPLAALAPHLLRLFHAADCFPRGGLFSGFYAVSAAMRYERYWLELMADGIAASAKPPLDVAFAWFVHRQDPADYQRSVMQVHAPAAGQSVHPQPGQAFSFGVFMPKAWGTVAGGHPLWPPPAPGSAFDATAPLVHGEQTAFAPRVAAAMSRFSWQLHTWLRPHFLDQAFLRRAQDRYDRFLALHADHPAATLVPTADIALMWHTHVALSSSYTATCRQLFGAQAEPWRPDYVDLDLQQTAAAYGETARLYAAKYGEPYDGTDTGWLPQGLPYPLASAASPIAFALRVFDDNPQQAKQQAHIDKLAAVLPQAFSGPVPRSGAHALYAAWLASGRAIPVFNDLTCGKCCFTSRKSVRKETLKHTVTSLVSLAYFLELPAWDTHDYMEGIAARSGLWPSGSSRACGPPAFLPSDVERYLLADERMVGLAATLAGAGGGKGLQALPFGGAAPLWVLLAQNAHVVEAKGHLDKAWAEAANHGVGAMRACNQPRGRRRSFDSGVYYYGPTYYTTSPLYYGDAALG</sequence>
<keyword evidence="2" id="KW-1185">Reference proteome</keyword>
<name>A0A2J8AH46_9CHLO</name>
<accession>A0A2J8AH46</accession>
<dbReference type="PANTHER" id="PTHR34365:SF7">
    <property type="entry name" value="GLYCINE-RICH DOMAIN-CONTAINING PROTEIN 1"/>
    <property type="match status" value="1"/>
</dbReference>
<dbReference type="EMBL" id="PGGS01000020">
    <property type="protein sequence ID" value="PNH11848.1"/>
    <property type="molecule type" value="Genomic_DNA"/>
</dbReference>
<dbReference type="OrthoDB" id="2684236at2759"/>
<proteinExistence type="predicted"/>
<organism evidence="1 2">
    <name type="scientific">Tetrabaena socialis</name>
    <dbReference type="NCBI Taxonomy" id="47790"/>
    <lineage>
        <taxon>Eukaryota</taxon>
        <taxon>Viridiplantae</taxon>
        <taxon>Chlorophyta</taxon>
        <taxon>core chlorophytes</taxon>
        <taxon>Chlorophyceae</taxon>
        <taxon>CS clade</taxon>
        <taxon>Chlamydomonadales</taxon>
        <taxon>Tetrabaenaceae</taxon>
        <taxon>Tetrabaena</taxon>
    </lineage>
</organism>
<reference evidence="1 2" key="1">
    <citation type="journal article" date="2017" name="Mol. Biol. Evol.">
        <title>The 4-celled Tetrabaena socialis nuclear genome reveals the essential components for genetic control of cell number at the origin of multicellularity in the volvocine lineage.</title>
        <authorList>
            <person name="Featherston J."/>
            <person name="Arakaki Y."/>
            <person name="Hanschen E.R."/>
            <person name="Ferris P.J."/>
            <person name="Michod R.E."/>
            <person name="Olson B.J.S.C."/>
            <person name="Nozaki H."/>
            <person name="Durand P.M."/>
        </authorList>
    </citation>
    <scope>NUCLEOTIDE SEQUENCE [LARGE SCALE GENOMIC DNA]</scope>
    <source>
        <strain evidence="1 2">NIES-571</strain>
    </source>
</reference>
<dbReference type="AlphaFoldDB" id="A0A2J8AH46"/>
<dbReference type="Proteomes" id="UP000236333">
    <property type="component" value="Unassembled WGS sequence"/>
</dbReference>
<feature type="non-terminal residue" evidence="1">
    <location>
        <position position="538"/>
    </location>
</feature>
<evidence type="ECO:0000313" key="1">
    <source>
        <dbReference type="EMBL" id="PNH11848.1"/>
    </source>
</evidence>